<keyword evidence="1" id="KW-0472">Membrane</keyword>
<sequence length="87" mass="9870">PKTTMIWIIFMAMFIAELLIYTWCRVQFVGIGYEISKAAHHLQEHIKLQNNLKVELASLKSPDRIAKIAKNQLGLTTPTPAQVIIIP</sequence>
<evidence type="ECO:0000313" key="2">
    <source>
        <dbReference type="EMBL" id="GAG78924.1"/>
    </source>
</evidence>
<proteinExistence type="predicted"/>
<gene>
    <name evidence="2" type="ORF">S01H4_23568</name>
</gene>
<organism evidence="2">
    <name type="scientific">marine sediment metagenome</name>
    <dbReference type="NCBI Taxonomy" id="412755"/>
    <lineage>
        <taxon>unclassified sequences</taxon>
        <taxon>metagenomes</taxon>
        <taxon>ecological metagenomes</taxon>
    </lineage>
</organism>
<dbReference type="EMBL" id="BART01010950">
    <property type="protein sequence ID" value="GAG78924.1"/>
    <property type="molecule type" value="Genomic_DNA"/>
</dbReference>
<name>X1AAW7_9ZZZZ</name>
<feature type="non-terminal residue" evidence="2">
    <location>
        <position position="1"/>
    </location>
</feature>
<evidence type="ECO:0000256" key="1">
    <source>
        <dbReference type="SAM" id="Phobius"/>
    </source>
</evidence>
<dbReference type="AlphaFoldDB" id="X1AAW7"/>
<accession>X1AAW7</accession>
<keyword evidence="1" id="KW-0812">Transmembrane</keyword>
<keyword evidence="1" id="KW-1133">Transmembrane helix</keyword>
<comment type="caution">
    <text evidence="2">The sequence shown here is derived from an EMBL/GenBank/DDBJ whole genome shotgun (WGS) entry which is preliminary data.</text>
</comment>
<protein>
    <recommendedName>
        <fullName evidence="3">Cell division protein FtsL</fullName>
    </recommendedName>
</protein>
<reference evidence="2" key="1">
    <citation type="journal article" date="2014" name="Front. Microbiol.">
        <title>High frequency of phylogenetically diverse reductive dehalogenase-homologous genes in deep subseafloor sedimentary metagenomes.</title>
        <authorList>
            <person name="Kawai M."/>
            <person name="Futagami T."/>
            <person name="Toyoda A."/>
            <person name="Takaki Y."/>
            <person name="Nishi S."/>
            <person name="Hori S."/>
            <person name="Arai W."/>
            <person name="Tsubouchi T."/>
            <person name="Morono Y."/>
            <person name="Uchiyama I."/>
            <person name="Ito T."/>
            <person name="Fujiyama A."/>
            <person name="Inagaki F."/>
            <person name="Takami H."/>
        </authorList>
    </citation>
    <scope>NUCLEOTIDE SEQUENCE</scope>
    <source>
        <strain evidence="2">Expedition CK06-06</strain>
    </source>
</reference>
<evidence type="ECO:0008006" key="3">
    <source>
        <dbReference type="Google" id="ProtNLM"/>
    </source>
</evidence>
<feature type="transmembrane region" description="Helical" evidence="1">
    <location>
        <begin position="6"/>
        <end position="24"/>
    </location>
</feature>